<protein>
    <submittedName>
        <fullName evidence="1">Uncharacterized protein</fullName>
    </submittedName>
</protein>
<dbReference type="EMBL" id="JAFNEN010000035">
    <property type="protein sequence ID" value="KAG8198780.1"/>
    <property type="molecule type" value="Genomic_DNA"/>
</dbReference>
<dbReference type="Proteomes" id="UP000827092">
    <property type="component" value="Unassembled WGS sequence"/>
</dbReference>
<organism evidence="1 2">
    <name type="scientific">Oedothorax gibbosus</name>
    <dbReference type="NCBI Taxonomy" id="931172"/>
    <lineage>
        <taxon>Eukaryota</taxon>
        <taxon>Metazoa</taxon>
        <taxon>Ecdysozoa</taxon>
        <taxon>Arthropoda</taxon>
        <taxon>Chelicerata</taxon>
        <taxon>Arachnida</taxon>
        <taxon>Araneae</taxon>
        <taxon>Araneomorphae</taxon>
        <taxon>Entelegynae</taxon>
        <taxon>Araneoidea</taxon>
        <taxon>Linyphiidae</taxon>
        <taxon>Erigoninae</taxon>
        <taxon>Oedothorax</taxon>
    </lineage>
</organism>
<comment type="caution">
    <text evidence="1">The sequence shown here is derived from an EMBL/GenBank/DDBJ whole genome shotgun (WGS) entry which is preliminary data.</text>
</comment>
<keyword evidence="2" id="KW-1185">Reference proteome</keyword>
<gene>
    <name evidence="1" type="ORF">JTE90_007090</name>
</gene>
<accession>A0AAV6VQ69</accession>
<name>A0AAV6VQ69_9ARAC</name>
<dbReference type="AlphaFoldDB" id="A0AAV6VQ69"/>
<evidence type="ECO:0000313" key="1">
    <source>
        <dbReference type="EMBL" id="KAG8198780.1"/>
    </source>
</evidence>
<reference evidence="1 2" key="1">
    <citation type="journal article" date="2022" name="Nat. Ecol. Evol.">
        <title>A masculinizing supergene underlies an exaggerated male reproductive morph in a spider.</title>
        <authorList>
            <person name="Hendrickx F."/>
            <person name="De Corte Z."/>
            <person name="Sonet G."/>
            <person name="Van Belleghem S.M."/>
            <person name="Kostlbacher S."/>
            <person name="Vangestel C."/>
        </authorList>
    </citation>
    <scope>NUCLEOTIDE SEQUENCE [LARGE SCALE GENOMIC DNA]</scope>
    <source>
        <strain evidence="1">W744_W776</strain>
    </source>
</reference>
<proteinExistence type="predicted"/>
<sequence>MIQNLSLAVQVLIICDSAFRVDRSVEGLSSHEYSQSRIVDEVTWSLNNSPRSRNDGPFHHNFWMVISCGPNPRDTRSAGFMFDGTCFHWQSSVNGCTFETRLATNVFRRFAGVANHERATLESV</sequence>
<evidence type="ECO:0000313" key="2">
    <source>
        <dbReference type="Proteomes" id="UP000827092"/>
    </source>
</evidence>